<evidence type="ECO:0000313" key="2">
    <source>
        <dbReference type="EMBL" id="PIQ85085.1"/>
    </source>
</evidence>
<dbReference type="InterPro" id="IPR035917">
    <property type="entry name" value="YjbQ-like_sf"/>
</dbReference>
<dbReference type="PANTHER" id="PTHR30615:SF8">
    <property type="entry name" value="UPF0047 PROTEIN C4A8.02C"/>
    <property type="match status" value="1"/>
</dbReference>
<dbReference type="NCBIfam" id="TIGR00149">
    <property type="entry name" value="TIGR00149_YjbQ"/>
    <property type="match status" value="1"/>
</dbReference>
<sequence length="139" mass="15685">MSVVTRYIEVHTKGGTDVIDLTRGIKTELKTTRLNQGTVTVFVSGSTAGLTTVEYEPGLIKDLKHFFEKIAPENERYAHEETWHDGNGHSHIRASFLGPSITLPFINGELTLGTWQQCILIDFDNRARERRVILQFVGE</sequence>
<name>A0A2H0LNL5_9BACT</name>
<proteinExistence type="inferred from homology"/>
<dbReference type="InterPro" id="IPR001602">
    <property type="entry name" value="UPF0047_YjbQ-like"/>
</dbReference>
<comment type="similarity">
    <text evidence="1">Belongs to the UPF0047 family.</text>
</comment>
<dbReference type="Gene3D" id="2.60.120.460">
    <property type="entry name" value="YjbQ-like"/>
    <property type="match status" value="1"/>
</dbReference>
<evidence type="ECO:0000313" key="3">
    <source>
        <dbReference type="Proteomes" id="UP000230859"/>
    </source>
</evidence>
<dbReference type="PANTHER" id="PTHR30615">
    <property type="entry name" value="UNCHARACTERIZED PROTEIN YJBQ-RELATED"/>
    <property type="match status" value="1"/>
</dbReference>
<reference evidence="2 3" key="1">
    <citation type="submission" date="2017-09" db="EMBL/GenBank/DDBJ databases">
        <title>Depth-based differentiation of microbial function through sediment-hosted aquifers and enrichment of novel symbionts in the deep terrestrial subsurface.</title>
        <authorList>
            <person name="Probst A.J."/>
            <person name="Ladd B."/>
            <person name="Jarett J.K."/>
            <person name="Geller-Mcgrath D.E."/>
            <person name="Sieber C.M."/>
            <person name="Emerson J.B."/>
            <person name="Anantharaman K."/>
            <person name="Thomas B.C."/>
            <person name="Malmstrom R."/>
            <person name="Stieglmeier M."/>
            <person name="Klingl A."/>
            <person name="Woyke T."/>
            <person name="Ryan C.M."/>
            <person name="Banfield J.F."/>
        </authorList>
    </citation>
    <scope>NUCLEOTIDE SEQUENCE [LARGE SCALE GENOMIC DNA]</scope>
    <source>
        <strain evidence="2">CG11_big_fil_rev_8_21_14_0_20_45_26</strain>
    </source>
</reference>
<protein>
    <submittedName>
        <fullName evidence="2">Secondary thiamine-phosphate synthase enzyme</fullName>
    </submittedName>
</protein>
<dbReference type="PIRSF" id="PIRSF004681">
    <property type="entry name" value="UCP004681"/>
    <property type="match status" value="1"/>
</dbReference>
<accession>A0A2H0LNL5</accession>
<dbReference type="AlphaFoldDB" id="A0A2H0LNL5"/>
<gene>
    <name evidence="2" type="ORF">COV74_10840</name>
</gene>
<dbReference type="Proteomes" id="UP000230859">
    <property type="component" value="Unassembled WGS sequence"/>
</dbReference>
<comment type="caution">
    <text evidence="2">The sequence shown here is derived from an EMBL/GenBank/DDBJ whole genome shotgun (WGS) entry which is preliminary data.</text>
</comment>
<evidence type="ECO:0000256" key="1">
    <source>
        <dbReference type="ARBA" id="ARBA00005534"/>
    </source>
</evidence>
<organism evidence="2 3">
    <name type="scientific">Candidatus Abzuiibacterium crystallinum</name>
    <dbReference type="NCBI Taxonomy" id="1974748"/>
    <lineage>
        <taxon>Bacteria</taxon>
        <taxon>Pseudomonadati</taxon>
        <taxon>Candidatus Omnitrophota</taxon>
        <taxon>Candidatus Abzuiibacterium</taxon>
    </lineage>
</organism>
<dbReference type="EMBL" id="PCVY01000076">
    <property type="protein sequence ID" value="PIQ85085.1"/>
    <property type="molecule type" value="Genomic_DNA"/>
</dbReference>
<dbReference type="SUPFAM" id="SSF111038">
    <property type="entry name" value="YjbQ-like"/>
    <property type="match status" value="1"/>
</dbReference>
<dbReference type="Pfam" id="PF01894">
    <property type="entry name" value="YjbQ"/>
    <property type="match status" value="1"/>
</dbReference>